<accession>A0ABM9NMR4</accession>
<gene>
    <name evidence="2" type="ORF">MECH1_V1_P0013</name>
</gene>
<dbReference type="Proteomes" id="UP001497493">
    <property type="component" value="Plasmid 2"/>
</dbReference>
<evidence type="ECO:0000313" key="2">
    <source>
        <dbReference type="EMBL" id="CAL1241945.1"/>
    </source>
</evidence>
<dbReference type="SUPFAM" id="SSF109604">
    <property type="entry name" value="HD-domain/PDEase-like"/>
    <property type="match status" value="1"/>
</dbReference>
<feature type="domain" description="HD" evidence="1">
    <location>
        <begin position="34"/>
        <end position="129"/>
    </location>
</feature>
<dbReference type="PROSITE" id="PS51831">
    <property type="entry name" value="HD"/>
    <property type="match status" value="1"/>
</dbReference>
<dbReference type="CDD" id="cd00077">
    <property type="entry name" value="HDc"/>
    <property type="match status" value="1"/>
</dbReference>
<dbReference type="PANTHER" id="PTHR46246:SF1">
    <property type="entry name" value="GUANOSINE-3',5'-BIS(DIPHOSPHATE) 3'-PYROPHOSPHOHYDROLASE MESH1"/>
    <property type="match status" value="1"/>
</dbReference>
<dbReference type="InterPro" id="IPR006674">
    <property type="entry name" value="HD_domain"/>
</dbReference>
<dbReference type="SMART" id="SM00471">
    <property type="entry name" value="HDc"/>
    <property type="match status" value="1"/>
</dbReference>
<dbReference type="PANTHER" id="PTHR46246">
    <property type="entry name" value="GUANOSINE-3',5'-BIS(DIPHOSPHATE) 3'-PYROPHOSPHOHYDROLASE MESH1"/>
    <property type="match status" value="1"/>
</dbReference>
<keyword evidence="3" id="KW-1185">Reference proteome</keyword>
<organism evidence="2 3">
    <name type="scientific">Candidatus Methylocalor cossyra</name>
    <dbReference type="NCBI Taxonomy" id="3108543"/>
    <lineage>
        <taxon>Bacteria</taxon>
        <taxon>Pseudomonadati</taxon>
        <taxon>Pseudomonadota</taxon>
        <taxon>Gammaproteobacteria</taxon>
        <taxon>Methylococcales</taxon>
        <taxon>Methylococcaceae</taxon>
        <taxon>Candidatus Methylocalor</taxon>
    </lineage>
</organism>
<dbReference type="RefSeq" id="WP_431604133.1">
    <property type="nucleotide sequence ID" value="NZ_OZ026885.1"/>
</dbReference>
<dbReference type="EMBL" id="OZ026885">
    <property type="protein sequence ID" value="CAL1241945.1"/>
    <property type="molecule type" value="Genomic_DNA"/>
</dbReference>
<keyword evidence="2" id="KW-0614">Plasmid</keyword>
<evidence type="ECO:0000313" key="3">
    <source>
        <dbReference type="Proteomes" id="UP001497493"/>
    </source>
</evidence>
<geneLocation type="plasmid" evidence="2 3">
    <name>2</name>
</geneLocation>
<name>A0ABM9NMR4_9GAMM</name>
<dbReference type="Pfam" id="PF13328">
    <property type="entry name" value="HD_4"/>
    <property type="match status" value="1"/>
</dbReference>
<dbReference type="InterPro" id="IPR052194">
    <property type="entry name" value="MESH1"/>
</dbReference>
<evidence type="ECO:0000259" key="1">
    <source>
        <dbReference type="PROSITE" id="PS51831"/>
    </source>
</evidence>
<sequence>MYSHQPMRLIFRALAFAADKHRTQRRKDVDESAYINHPIALANVLANEAEIDDPIVICAALLHDTIEDTPTKQGELARHFGVAIAQIVVEVTDDKNLPKEERKRLQIEHAPFLSEAAKCVKLADKIFNLRDIASRPPADWNLQRRQAYFEWAKRVVDGLRGVNPALETLFDLAYQARPENE</sequence>
<dbReference type="InterPro" id="IPR003607">
    <property type="entry name" value="HD/PDEase_dom"/>
</dbReference>
<dbReference type="Gene3D" id="1.10.3210.10">
    <property type="entry name" value="Hypothetical protein af1432"/>
    <property type="match status" value="1"/>
</dbReference>
<protein>
    <submittedName>
        <fullName evidence="2">Phosphohydrolase</fullName>
    </submittedName>
</protein>
<reference evidence="2 3" key="1">
    <citation type="submission" date="2024-04" db="EMBL/GenBank/DDBJ databases">
        <authorList>
            <person name="Cremers G."/>
        </authorList>
    </citation>
    <scope>NUCLEOTIDE SEQUENCE [LARGE SCALE GENOMIC DNA]</scope>
    <source>
        <strain evidence="2">MeCH1-AG</strain>
        <plasmid evidence="2 3">2</plasmid>
    </source>
</reference>
<proteinExistence type="predicted"/>